<gene>
    <name evidence="1" type="ORF">LTR05_007017</name>
</gene>
<comment type="caution">
    <text evidence="1">The sequence shown here is derived from an EMBL/GenBank/DDBJ whole genome shotgun (WGS) entry which is preliminary data.</text>
</comment>
<evidence type="ECO:0000313" key="2">
    <source>
        <dbReference type="Proteomes" id="UP001309876"/>
    </source>
</evidence>
<proteinExistence type="predicted"/>
<dbReference type="PANTHER" id="PTHR47784">
    <property type="entry name" value="STEROL UPTAKE CONTROL PROTEIN 2"/>
    <property type="match status" value="1"/>
</dbReference>
<organism evidence="1 2">
    <name type="scientific">Lithohypha guttulata</name>
    <dbReference type="NCBI Taxonomy" id="1690604"/>
    <lineage>
        <taxon>Eukaryota</taxon>
        <taxon>Fungi</taxon>
        <taxon>Dikarya</taxon>
        <taxon>Ascomycota</taxon>
        <taxon>Pezizomycotina</taxon>
        <taxon>Eurotiomycetes</taxon>
        <taxon>Chaetothyriomycetidae</taxon>
        <taxon>Chaetothyriales</taxon>
        <taxon>Trichomeriaceae</taxon>
        <taxon>Lithohypha</taxon>
    </lineage>
</organism>
<dbReference type="PANTHER" id="PTHR47784:SF5">
    <property type="entry name" value="STEROL UPTAKE CONTROL PROTEIN 2"/>
    <property type="match status" value="1"/>
</dbReference>
<dbReference type="GO" id="GO:0001228">
    <property type="term" value="F:DNA-binding transcription activator activity, RNA polymerase II-specific"/>
    <property type="evidence" value="ECO:0007669"/>
    <property type="project" value="TreeGrafter"/>
</dbReference>
<dbReference type="InterPro" id="IPR053157">
    <property type="entry name" value="Sterol_Uptake_Regulator"/>
</dbReference>
<dbReference type="EMBL" id="JAVRRJ010000007">
    <property type="protein sequence ID" value="KAK5083134.1"/>
    <property type="molecule type" value="Genomic_DNA"/>
</dbReference>
<accession>A0AAN7Y5A4</accession>
<reference evidence="1 2" key="1">
    <citation type="submission" date="2023-08" db="EMBL/GenBank/DDBJ databases">
        <title>Black Yeasts Isolated from many extreme environments.</title>
        <authorList>
            <person name="Coleine C."/>
            <person name="Stajich J.E."/>
            <person name="Selbmann L."/>
        </authorList>
    </citation>
    <scope>NUCLEOTIDE SEQUENCE [LARGE SCALE GENOMIC DNA]</scope>
    <source>
        <strain evidence="1 2">CCFEE 5910</strain>
    </source>
</reference>
<protein>
    <submittedName>
        <fullName evidence="1">Uncharacterized protein</fullName>
    </submittedName>
</protein>
<dbReference type="Proteomes" id="UP001309876">
    <property type="component" value="Unassembled WGS sequence"/>
</dbReference>
<evidence type="ECO:0000313" key="1">
    <source>
        <dbReference type="EMBL" id="KAK5083134.1"/>
    </source>
</evidence>
<name>A0AAN7Y5A4_9EURO</name>
<keyword evidence="2" id="KW-1185">Reference proteome</keyword>
<sequence length="290" mass="32842">MSSKSFTVDDSPSATAHESPIAVAFKHHYLLHAILGLSALQLYTTDRAQSKWYQQATSHQDAAVRQARPHLSHTAPEHAEAIFWFSSFTSMFALAEPPVRPSQEGQMKLDATKELLHAFGLARGIRMITHSLPEDCDIAKATAPELWQDNRDELRPTLREDYPALLQLEEFIEANCEDSEQLFVCLTHAEELLLFIAVLQHAPTNRKATHLIMSWCMGLPAMFLDMCSKKVSAAVATLAFYGVAMHTRQEVWFFRGWPEILLTECEEILKDKNVQHGTLLDWPRMVIRGT</sequence>
<dbReference type="AlphaFoldDB" id="A0AAN7Y5A4"/>